<dbReference type="InterPro" id="IPR000095">
    <property type="entry name" value="CRIB_dom"/>
</dbReference>
<evidence type="ECO:0000259" key="10">
    <source>
        <dbReference type="PROSITE" id="PS50002"/>
    </source>
</evidence>
<protein>
    <recommendedName>
        <fullName evidence="1">non-specific protein-tyrosine kinase</fullName>
        <ecNumber evidence="1">2.7.10.2</ecNumber>
    </recommendedName>
</protein>
<keyword evidence="14" id="KW-1185">Reference proteome</keyword>
<dbReference type="InterPro" id="IPR036936">
    <property type="entry name" value="CRIB_dom_sf"/>
</dbReference>
<proteinExistence type="predicted"/>
<feature type="compositionally biased region" description="Low complexity" evidence="9">
    <location>
        <begin position="834"/>
        <end position="857"/>
    </location>
</feature>
<feature type="region of interest" description="Disordered" evidence="9">
    <location>
        <begin position="655"/>
        <end position="686"/>
    </location>
</feature>
<dbReference type="InterPro" id="IPR036028">
    <property type="entry name" value="SH3-like_dom_sf"/>
</dbReference>
<evidence type="ECO:0000256" key="7">
    <source>
        <dbReference type="ARBA" id="ARBA00023137"/>
    </source>
</evidence>
<keyword evidence="3" id="KW-0808">Transferase</keyword>
<dbReference type="InterPro" id="IPR020635">
    <property type="entry name" value="Tyr_kinase_cat_dom"/>
</dbReference>
<dbReference type="GO" id="GO:0005524">
    <property type="term" value="F:ATP binding"/>
    <property type="evidence" value="ECO:0007669"/>
    <property type="project" value="UniProtKB-KW"/>
</dbReference>
<dbReference type="SMART" id="SM00285">
    <property type="entry name" value="PBD"/>
    <property type="match status" value="1"/>
</dbReference>
<feature type="region of interest" description="Disordered" evidence="9">
    <location>
        <begin position="717"/>
        <end position="737"/>
    </location>
</feature>
<feature type="domain" description="CRIB" evidence="12">
    <location>
        <begin position="411"/>
        <end position="425"/>
    </location>
</feature>
<dbReference type="CDD" id="cd00132">
    <property type="entry name" value="CRIB"/>
    <property type="match status" value="1"/>
</dbReference>
<feature type="region of interest" description="Disordered" evidence="9">
    <location>
        <begin position="793"/>
        <end position="857"/>
    </location>
</feature>
<dbReference type="SUPFAM" id="SSF50044">
    <property type="entry name" value="SH3-domain"/>
    <property type="match status" value="1"/>
</dbReference>
<reference evidence="13 14" key="2">
    <citation type="submission" date="2018-11" db="EMBL/GenBank/DDBJ databases">
        <authorList>
            <consortium name="Pathogen Informatics"/>
        </authorList>
    </citation>
    <scope>NUCLEOTIDE SEQUENCE [LARGE SCALE GENOMIC DNA]</scope>
</reference>
<feature type="domain" description="Protein kinase" evidence="11">
    <location>
        <begin position="1"/>
        <end position="248"/>
    </location>
</feature>
<dbReference type="OrthoDB" id="4062651at2759"/>
<dbReference type="Gene3D" id="1.10.510.10">
    <property type="entry name" value="Transferase(Phosphotransferase) domain 1"/>
    <property type="match status" value="1"/>
</dbReference>
<dbReference type="EC" id="2.7.10.2" evidence="1"/>
<dbReference type="InterPro" id="IPR008266">
    <property type="entry name" value="Tyr_kinase_AS"/>
</dbReference>
<evidence type="ECO:0000256" key="1">
    <source>
        <dbReference type="ARBA" id="ARBA00011903"/>
    </source>
</evidence>
<evidence type="ECO:0000256" key="3">
    <source>
        <dbReference type="ARBA" id="ARBA00022679"/>
    </source>
</evidence>
<dbReference type="SUPFAM" id="SSF56112">
    <property type="entry name" value="Protein kinase-like (PK-like)"/>
    <property type="match status" value="1"/>
</dbReference>
<keyword evidence="6" id="KW-0067">ATP-binding</keyword>
<accession>A0A0R3W4B3</accession>
<evidence type="ECO:0000256" key="9">
    <source>
        <dbReference type="SAM" id="MobiDB-lite"/>
    </source>
</evidence>
<dbReference type="PROSITE" id="PS50011">
    <property type="entry name" value="PROTEIN_KINASE_DOM"/>
    <property type="match status" value="1"/>
</dbReference>
<keyword evidence="7" id="KW-0829">Tyrosine-protein kinase</keyword>
<dbReference type="InterPro" id="IPR050198">
    <property type="entry name" value="Non-receptor_tyrosine_kinases"/>
</dbReference>
<evidence type="ECO:0000256" key="8">
    <source>
        <dbReference type="PROSITE-ProRule" id="PRU00192"/>
    </source>
</evidence>
<dbReference type="PROSITE" id="PS00109">
    <property type="entry name" value="PROTEIN_KINASE_TYR"/>
    <property type="match status" value="1"/>
</dbReference>
<keyword evidence="2 8" id="KW-0728">SH3 domain</keyword>
<feature type="compositionally biased region" description="Low complexity" evidence="9">
    <location>
        <begin position="497"/>
        <end position="507"/>
    </location>
</feature>
<organism evidence="15">
    <name type="scientific">Taenia asiatica</name>
    <name type="common">Asian tapeworm</name>
    <dbReference type="NCBI Taxonomy" id="60517"/>
    <lineage>
        <taxon>Eukaryota</taxon>
        <taxon>Metazoa</taxon>
        <taxon>Spiralia</taxon>
        <taxon>Lophotrochozoa</taxon>
        <taxon>Platyhelminthes</taxon>
        <taxon>Cestoda</taxon>
        <taxon>Eucestoda</taxon>
        <taxon>Cyclophyllidea</taxon>
        <taxon>Taeniidae</taxon>
        <taxon>Taenia</taxon>
    </lineage>
</organism>
<evidence type="ECO:0000259" key="11">
    <source>
        <dbReference type="PROSITE" id="PS50011"/>
    </source>
</evidence>
<dbReference type="WBParaSite" id="TASK_0000484601-mRNA-1">
    <property type="protein sequence ID" value="TASK_0000484601-mRNA-1"/>
    <property type="gene ID" value="TASK_0000484601"/>
</dbReference>
<feature type="region of interest" description="Disordered" evidence="9">
    <location>
        <begin position="495"/>
        <end position="519"/>
    </location>
</feature>
<dbReference type="GO" id="GO:0004715">
    <property type="term" value="F:non-membrane spanning protein tyrosine kinase activity"/>
    <property type="evidence" value="ECO:0007669"/>
    <property type="project" value="UniProtKB-EC"/>
</dbReference>
<dbReference type="Pfam" id="PF07653">
    <property type="entry name" value="SH3_2"/>
    <property type="match status" value="1"/>
</dbReference>
<dbReference type="PRINTS" id="PR00109">
    <property type="entry name" value="TYRKINASE"/>
</dbReference>
<dbReference type="FunFam" id="1.10.510.10:FF:000521">
    <property type="entry name" value="Tyrosine-protein kinase pr2"/>
    <property type="match status" value="1"/>
</dbReference>
<dbReference type="EMBL" id="UYRS01018375">
    <property type="protein sequence ID" value="VDK34096.1"/>
    <property type="molecule type" value="Genomic_DNA"/>
</dbReference>
<dbReference type="Gene3D" id="2.30.30.40">
    <property type="entry name" value="SH3 Domains"/>
    <property type="match status" value="1"/>
</dbReference>
<evidence type="ECO:0000313" key="13">
    <source>
        <dbReference type="EMBL" id="VDK34096.1"/>
    </source>
</evidence>
<keyword evidence="5" id="KW-0418">Kinase</keyword>
<dbReference type="Proteomes" id="UP000282613">
    <property type="component" value="Unassembled WGS sequence"/>
</dbReference>
<evidence type="ECO:0000313" key="14">
    <source>
        <dbReference type="Proteomes" id="UP000282613"/>
    </source>
</evidence>
<evidence type="ECO:0000256" key="2">
    <source>
        <dbReference type="ARBA" id="ARBA00022443"/>
    </source>
</evidence>
<feature type="domain" description="SH3" evidence="10">
    <location>
        <begin position="293"/>
        <end position="360"/>
    </location>
</feature>
<dbReference type="InterPro" id="IPR000719">
    <property type="entry name" value="Prot_kinase_dom"/>
</dbReference>
<dbReference type="AlphaFoldDB" id="A0A0R3W4B3"/>
<evidence type="ECO:0000256" key="4">
    <source>
        <dbReference type="ARBA" id="ARBA00022741"/>
    </source>
</evidence>
<feature type="region of interest" description="Disordered" evidence="9">
    <location>
        <begin position="1044"/>
        <end position="1065"/>
    </location>
</feature>
<keyword evidence="4" id="KW-0547">Nucleotide-binding</keyword>
<feature type="compositionally biased region" description="Low complexity" evidence="9">
    <location>
        <begin position="794"/>
        <end position="817"/>
    </location>
</feature>
<reference evidence="15" key="1">
    <citation type="submission" date="2016-04" db="UniProtKB">
        <authorList>
            <consortium name="WormBaseParasite"/>
        </authorList>
    </citation>
    <scope>IDENTIFICATION</scope>
</reference>
<evidence type="ECO:0000313" key="15">
    <source>
        <dbReference type="WBParaSite" id="TASK_0000484601-mRNA-1"/>
    </source>
</evidence>
<sequence>MGRQLQVAVKVLDLERFPTKMDDFLKEAAIMNSLDHPDIVRLYGICVAPNCLRLVTELAPLRSLLECLREPDLRASFPVATLHNFAIQIARGMAYLEEERLVHRDLAARNILVFAKDRVKIGDFGLSRALQLGKSYYQTNFNANLRLPIAWCALEAIHELRFTSASDVWSYGVTLWEMFTYGFVPWAGLSGRQILEAVDVPNCRRLTQPDACPDAVFDAVMRACWNHEPTSRPTFTQLVELPRRRPFVCTLNVEMLPHLSPQAWCVVEDGGETEPAPPRTVEDIRNLLTENAPQNGNAVADTGADDVANSAAQKKILLRVRAGETVYVLSKKDPELWKVVSHSTCQVGYVPPENLRIVADTTDTTALRSSGTNQHRNHHASTLSRMRLRFSRRESNRNSPRGGKKFNRDLISLPQNDFRHVGHVGADGTMFGDVGFSLDNVDEDEQGSSPANSCMTIESMSDKENPCLSDATIGERASRNSSVALDRTKAIPPRAVATTTTTTTATSSPPPLSSTPENSRISNTANSNFTSTCLPIATATTVAPSPSPWFTASTTDVEDPEPSVGYSVQVPNYLLSSQILDMGSSFMDEIFQCLSTKTDGLALLDTVSSSNEAHQSNPVVSEAPLPLPSPTVPRRDAKSLPPEEFLIVNFPHSNHSERYEESPPTLCSPTKGVGRSSRTSLVDNSPLRRGRVGEVGEVRGGSGVFVNATNTLTRAFRKSSASLTRRPTQAASGKAPSALSLEQPLHQHQVPPIKARLDAAGKLKRPAISGPVMISNPTLVVGASVASILSSEGTTTAAVSTPPSSSTSSRGTSRGSSITAISSPFSMGGVGAVTPITTTTPSISPAPSTSSLATSSTSSSNLVLHHLGHGHYQSSRFTGAIGAGGSGGGGLRALRDRGDLVFRAPAASTAIGGWRRTTPVTGTDHQPRSPGYIGSTLDRRHRYLLPSCPATVTLPRRNNLSLRDRTNVNVTERTVDAARLSSYSARERVADPIANPLASETEISPSVVTPTATDYTVNGRLVDGEDASGLHFYSISAETSVETISSSLVSPPPPPSSGGDSELSEELLSLWGSELASILGGHNSVAS</sequence>
<dbReference type="PROSITE" id="PS50002">
    <property type="entry name" value="SH3"/>
    <property type="match status" value="1"/>
</dbReference>
<evidence type="ECO:0000256" key="5">
    <source>
        <dbReference type="ARBA" id="ARBA00022777"/>
    </source>
</evidence>
<feature type="compositionally biased region" description="Polar residues" evidence="9">
    <location>
        <begin position="717"/>
        <end position="731"/>
    </location>
</feature>
<gene>
    <name evidence="13" type="ORF">TASK_LOCUS4847</name>
</gene>
<dbReference type="InterPro" id="IPR011009">
    <property type="entry name" value="Kinase-like_dom_sf"/>
</dbReference>
<dbReference type="STRING" id="60517.A0A0R3W4B3"/>
<evidence type="ECO:0000256" key="6">
    <source>
        <dbReference type="ARBA" id="ARBA00022840"/>
    </source>
</evidence>
<dbReference type="Gene3D" id="3.90.810.10">
    <property type="entry name" value="CRIB domain"/>
    <property type="match status" value="1"/>
</dbReference>
<dbReference type="InterPro" id="IPR001452">
    <property type="entry name" value="SH3_domain"/>
</dbReference>
<name>A0A0R3W4B3_TAEAS</name>
<dbReference type="InterPro" id="IPR001245">
    <property type="entry name" value="Ser-Thr/Tyr_kinase_cat_dom"/>
</dbReference>
<dbReference type="PANTHER" id="PTHR24418">
    <property type="entry name" value="TYROSINE-PROTEIN KINASE"/>
    <property type="match status" value="1"/>
</dbReference>
<dbReference type="SMART" id="SM00219">
    <property type="entry name" value="TyrKc"/>
    <property type="match status" value="1"/>
</dbReference>
<dbReference type="PROSITE" id="PS50108">
    <property type="entry name" value="CRIB"/>
    <property type="match status" value="1"/>
</dbReference>
<dbReference type="Pfam" id="PF07714">
    <property type="entry name" value="PK_Tyr_Ser-Thr"/>
    <property type="match status" value="1"/>
</dbReference>
<evidence type="ECO:0000259" key="12">
    <source>
        <dbReference type="PROSITE" id="PS50108"/>
    </source>
</evidence>